<feature type="region of interest" description="Disordered" evidence="2">
    <location>
        <begin position="4405"/>
        <end position="4442"/>
    </location>
</feature>
<dbReference type="KEGG" id="cth:Cthe_0056"/>
<feature type="domain" description="SLH" evidence="3">
    <location>
        <begin position="4572"/>
        <end position="4630"/>
    </location>
</feature>
<protein>
    <submittedName>
        <fullName evidence="4">Ig domain protein group 2 domain protein</fullName>
    </submittedName>
</protein>
<feature type="domain" description="SLH" evidence="3">
    <location>
        <begin position="4514"/>
        <end position="4571"/>
    </location>
</feature>
<dbReference type="Pfam" id="PF00395">
    <property type="entry name" value="SLH"/>
    <property type="match status" value="3"/>
</dbReference>
<feature type="domain" description="SLH" evidence="3">
    <location>
        <begin position="4448"/>
        <end position="4511"/>
    </location>
</feature>
<dbReference type="eggNOG" id="COG5492">
    <property type="taxonomic scope" value="Bacteria"/>
</dbReference>
<dbReference type="SMART" id="SM00635">
    <property type="entry name" value="BID_2"/>
    <property type="match status" value="7"/>
</dbReference>
<evidence type="ECO:0000256" key="2">
    <source>
        <dbReference type="SAM" id="MobiDB-lite"/>
    </source>
</evidence>
<dbReference type="InterPro" id="IPR001119">
    <property type="entry name" value="SLH_dom"/>
</dbReference>
<dbReference type="eggNOG" id="COG4932">
    <property type="taxonomic scope" value="Bacteria"/>
</dbReference>
<dbReference type="PROSITE" id="PS51272">
    <property type="entry name" value="SLH"/>
    <property type="match status" value="3"/>
</dbReference>
<keyword evidence="1" id="KW-0677">Repeat</keyword>
<reference evidence="5" key="1">
    <citation type="submission" date="2007-02" db="EMBL/GenBank/DDBJ databases">
        <title>Complete sequence of Clostridium thermocellum ATCC 27405.</title>
        <authorList>
            <consortium name="US DOE Joint Genome Institute"/>
            <person name="Copeland A."/>
            <person name="Lucas S."/>
            <person name="Lapidus A."/>
            <person name="Barry K."/>
            <person name="Detter J.C."/>
            <person name="Glavina del Rio T."/>
            <person name="Hammon N."/>
            <person name="Israni S."/>
            <person name="Dalin E."/>
            <person name="Tice H."/>
            <person name="Pitluck S."/>
            <person name="Chertkov O."/>
            <person name="Brettin T."/>
            <person name="Bruce D."/>
            <person name="Han C."/>
            <person name="Tapia R."/>
            <person name="Gilna P."/>
            <person name="Schmutz J."/>
            <person name="Larimer F."/>
            <person name="Land M."/>
            <person name="Hauser L."/>
            <person name="Kyrpides N."/>
            <person name="Mikhailova N."/>
            <person name="Wu J.H.D."/>
            <person name="Newcomb M."/>
            <person name="Richardson P."/>
        </authorList>
    </citation>
    <scope>NUCLEOTIDE SEQUENCE [LARGE SCALE GENOMIC DNA]</scope>
    <source>
        <strain evidence="5">ATCC 27405 / DSM 1237 / JCM 9322 / NBRC 103400 / NCIMB 10682 / NRRL B-4536 / VPI 7372</strain>
    </source>
</reference>
<keyword evidence="5" id="KW-1185">Reference proteome</keyword>
<reference evidence="4 5" key="2">
    <citation type="journal article" date="2013" name="Biotechnol. Biofuels">
        <title>Global transcriptome analysis of Clostridium thermocellum ATCC 27405 during growth on dilute acid pretreated Populus and switchgrass.</title>
        <authorList>
            <person name="Wilson C.M."/>
            <person name="Rodriguez M.Jr."/>
            <person name="Johnson C.M."/>
            <person name="Martin S.L."/>
            <person name="Chu T.M."/>
            <person name="Wolfinger R.D."/>
            <person name="Hauser L.J."/>
            <person name="Land M.L."/>
            <person name="Klingeman D.M."/>
            <person name="Syed M.H."/>
            <person name="Ragauskas A.J."/>
            <person name="Tschaplinski T.J."/>
            <person name="Mielenz J.R."/>
            <person name="Brown S.D."/>
        </authorList>
    </citation>
    <scope>NUCLEOTIDE SEQUENCE [LARGE SCALE GENOMIC DNA]</scope>
    <source>
        <strain evidence="5">ATCC 27405 / DSM 1237 / JCM 9322 / NBRC 103400 / NCIMB 10682 / NRRL B-4536 / VPI 7372</strain>
    </source>
</reference>
<dbReference type="InterPro" id="IPR008964">
    <property type="entry name" value="Invasin/intimin_cell_adhesion"/>
</dbReference>
<organism evidence="4 5">
    <name type="scientific">Acetivibrio thermocellus (strain ATCC 27405 / DSM 1237 / JCM 9322 / NBRC 103400 / NCIMB 10682 / NRRL B-4536 / VPI 7372)</name>
    <name type="common">Clostridium thermocellum</name>
    <dbReference type="NCBI Taxonomy" id="203119"/>
    <lineage>
        <taxon>Bacteria</taxon>
        <taxon>Bacillati</taxon>
        <taxon>Bacillota</taxon>
        <taxon>Clostridia</taxon>
        <taxon>Eubacteriales</taxon>
        <taxon>Oscillospiraceae</taxon>
        <taxon>Acetivibrio</taxon>
    </lineage>
</organism>
<accession>A3DBG8</accession>
<dbReference type="HOGENOM" id="CLU_223557_0_0_9"/>
<evidence type="ECO:0000313" key="4">
    <source>
        <dbReference type="EMBL" id="ABN51297.1"/>
    </source>
</evidence>
<gene>
    <name evidence="4" type="ordered locus">Cthe_0056</name>
</gene>
<dbReference type="SUPFAM" id="SSF49373">
    <property type="entry name" value="Invasin/intimin cell-adhesion fragments"/>
    <property type="match status" value="7"/>
</dbReference>
<evidence type="ECO:0000313" key="5">
    <source>
        <dbReference type="Proteomes" id="UP000002145"/>
    </source>
</evidence>
<dbReference type="Pfam" id="PF02368">
    <property type="entry name" value="Big_2"/>
    <property type="match status" value="7"/>
</dbReference>
<name>A3DBG8_ACET2</name>
<dbReference type="EMBL" id="CP000568">
    <property type="protein sequence ID" value="ABN51297.1"/>
    <property type="molecule type" value="Genomic_DNA"/>
</dbReference>
<dbReference type="Proteomes" id="UP000002145">
    <property type="component" value="Chromosome"/>
</dbReference>
<sequence length="4630" mass="493843">MGVNMRKNFKVLISILLCFMMLFGEIVPAGLPSAKALAETDNVLEVQDSSFNQENNNFSPEKTVSEDVYEEEELLQNPDEEIPGLKAASSTMSVSSVFSISGKVVLPEGKVAPSGGLTVRVYAKSSSKTNNITVIIPEGKSSADYTVIVPEATTYTLYYQTSNSDYVDTGYYSVIGTVRSFSAADQIRLTADVPSETDIDLTLIAKRIISGTVTLPDGEIAPAGGVSVTVTAVSGSDKATANVVIPEGLDSANYTLKVPPSTSGKGYLVSCQTSNKIYLQTAYYSMRGSVRYDTLATLVDVIDEDRKDINLNLIAKKKITGTVSLPEGTAPKDGVTVTVWATYGSDKDSQTVTIPEGASSVEYVLYVPDGSGYTLYYETTNVAYLSKGYYNENGTVKDSKAATPVDTVSKDAADKNITLIAKRIVSGKVSLPKGVAPEGGIKVEVIVALNNTKIESTTITIPEGESEATYSMYVPTGSGYNVSYKTSNSLYVEQGYYKKGSTVRYLSSATLITVENEDLNDIDLELIEKRTISGILSMPSGTAPKGGISFEITAYNSSTEAKVTVTIPEGESSVPYSINVPADEGYIIKCKLLTLQAIYMNEQYYSSGGTVYNVASASKISTLSGNQPNINIMLLEKRTVSGTLSFPEGYYAPPGGIIFTHETDGRITFIYIPEGERSAPFTIYYNPGVYKLYYECDEDDIFVSPGYYSKGGTVMDKNSADDIDVREGNQVGINLVLLLKKTISGKVVLSNGVAPEGGYTVKVKASGSKGSAEQTVVIPKGEKSADYILFVNPGDKYRVWYETSKEYNFVSPMYYNSDGMVRDSSSASLLDLTKENKTDIDLTLTEMRSVSGNIVLPSGVAPSGGISADIVVSNGKDSGKVTVKIPAGERFASYTAYVPAGKDYKVKYTVDAKSDYATDGYYGVSGTTLNASSAASLDLTSENKTEINMTLIPKRTISGTVSLPSGMTLGSDTKVTVYAGDSYSTTVTIPKNGSSVEYAIKVPPNSAGSGYKVYYKLSSTTMLISPGYYSSSGMTASEIGAELVDVSSTDATVDLVLIPKSSINGSVILPEGVAPKGGLKVTVTASNNKNKGSVTVTIPEGKSSAEYSVYVPSGTGYLVEYSVTDEEYVKKGYYSTSGTVRDSSAATLISLDGESKQNVNLTLLRNNKITGNVTLPKGVAPSGGLKVTVCASNSTGSVKTTVTIPQGYNTISYTLFVPQGKNYTVWYEASDRRFMPTGYYSDGGTTVDKSKAKLIDATINVSSINIDLIPKMEVSGSVKLLSAPAPAGGISVKLTIDNKISSDSVDVVIPEGFMSAPYALYVPAGENYILKYTTSSSGFVSPGFYSESGSKETEKEASYLNITGDRTGIDIPLITKRTIRGTILLPEGYAPAGGVSVKVTAQSSSDKITASFVIPEGENAVPYTLYVSSGKEYIVKYETTDEKYVSTGFYSMLKTTRLESEADKLDTTEADQVGINLKLISNKYISGTVSIPSGIAPFGGIKVTLKATNGKDTKTVNVVIPEVSSSTTYKIYVPEGKDYELSYSISNGDGKYFPTGYYNGLTATREKGECVLLDLSGESKEGINITLIPNRLVTGSLILPSGVAPAGGLKITVRASNKRDSVPTTVNMPQGSSSVVYRMYLPEGSDYTIGYTISHEDYLNGYYNINETVLTQSEATTFNVEKSDILGLNIVLIAKRTITGIVSLPDGKTAPAGGIDVTISAGSYSTKVTIPQSKNSVSYTLKVSPNAVGSGYAIKYAITSATDFVQTGFYGEDKTVARVQEADLVDVSLENKAGINLTILEKRVIAGVFKLDYGYAPSGGMNVTISATGKNAEGKSMTYQQVIYLPFGHSQAEFKLNVDPSYYAMGYKLKYTMDSEYGYAEIGYYNDIEGTVQNEKEATLIYVDYEDQLGKEITAISKNHISGSVSLPDGAIAPKGGIKVSVHAEGPGGSGSANVTIPEGQSGAGYVLIVPPGTQYKLYYSMAPNNMYVSSGYLSSEGTVLDSKKAELFDVKGDVDNKNIVLIPKRKVSGEVTLPVGVFAPKGGLKVEVTVQSSQSSDSLTVTIPENGQSQSFELYLPPQNGYKLFYSLASGTTYVSKGYYAQSGTVIDDKLASEIDLRDKDLTGVKLSLVENNIIKGSVILPYGVAPEGGIEVRITADNGKFKNTTNVTIPENGNKIDYVLPVPPASGYRVSYQVSTGLDFIPTGYYGSEGTVTSSSGALKLDLTSGGKEGIDLSLVYYNSISGTVSLPEGVAPKEGVTLTVFAANSRNKRETTVTIPSGKSSANYNIYIPDGYGYKVYYVMTSDVKYVDKGFYAGIDTVTDEKEAATVDVSGGSVTDINLTVIAKRTISGTISLKDGEKAPQEGIAVRITAIDGDEQTVVIPYGKSSVAYSLNVVPNAAGKGYKVRFETIKNYGYVRYGYYTKDGAVRSEANAEFVDVSRGDKDNVNFELVRPRTIKGTVGLPEGAAASRDITVTVIASNSIDSADTVVYIPKGSKEAAYTLLVPPNDSNDEYKVRYENWHDNSFADIGYYGSSETVRSADLAKGVNVRKENAEGINLTLIAKKTVSGKISLPYGTAPRGGLTVTVYAENNTDKVISYVTIPEGKNSMDYSLSVPVGKGYRIGYEMSIKNDFVPWGYYGNKGMVFMPGEAYLMNISSDIGGIDLELIEKKSISGKVILPEGTAPKGGIKIEVYAEDAGDTWVTIPEGQSYAEYTMKVLPSLQGSGYKVKYVVSSDYGLVGYGYYNKNGTVRNSKLAEPVDANYKDVANIDIELMKPRVISGKVSLPDGVAPSGGISLNIAIFNETDGNSQIITIPAGKSSATYSISVPPNDPGYEYTVRYENWSNKIYTTYGYYNSKGTTNNMSYAQLVDVNEKDASNIDMVLLKKATVSGVIEVPENAVLPEEGLHVRIYVSNDVETYSANVTIPYGTSSVPYSVHVEEGTGYRLFYVLDSNESFMEYGYYADSGVYTDKKMAKVFNVYNQNISGYKLKLLEKRRISGKLIVPDGAFENEGYFEVAISATNGFDTGTAKVLVPYGKAEANYTLTLPAGSGYILQYEISKIKGYTSVGYYGAEGTVRNRNEALALDLRETDLTDIDISLIQDMTISGTIRIPQGTAPAGGIEVVVTATDESGNMASEKVTIPEGESSADYYLNVPPNAPDSGYRVRYSVAADKYAAIGYYSESGTKALPNEATPVDVSSKNAEEINLVLIEKKIVRGVVSIPEGAAGKGGLPVTIKATSRLFSVEDAVTVTIPEGESMAPYTLWVSPNVEGADYIISYEVSNTAYINSGYYNQAGTVVDINMATPVDVSNGDYTNANISLIRSRKITGKLILPEGETAPKGGLPVTVFAEKTGYTGYRVTKTVTIPEKQSSVDYILYVPESTSKAVKLKLQASTGNGTEDKADDYVLNTEVFVPVIDGSGSSEYKVGYSYTQDEQYFRSGFYTKDGTVPAISMAGTVNVAKKDVQNVDLTLLKKNRTIKGVVKLPDGKTASGNIEVEITAENDALDFAPQKTVTIGKGKSSVEFEIAVPSLDSYRIKYTIKSTTDGYVTSGYYATTGTVGKPELSTLVSTSSGNVDGINLNLIPGMEIRGGVSLPTGQQVNRNDFWLWVSASNENYESSVYVTIAKGSSSANYSLYVPEGSGYIVSYSILPLFGEYVQKGYNNASVTTANKDSATKYNVTKNLSGINLTLLPLDRAISGTVSLPDGTASVGYTIHVPANKRGSGYQLEYSVVSGNEGGAYKEKGYFSLAGTSADKAKTSIIDVSSKNSTGNDMTLLADTMVPVDAIMLDKYQVTIQSGKTVNLKVKYLPENATNKTIKWTSGNTNVAEVSSEGVVKAKATGTSVITARTHNAVITVFTVRVVPAESSALSIDKLSVSINPGEKEQLEAIFTPQSEDDKVIWKSDNTDVATVSENGLVTAKKSGTAVITAMSSKDPSVYATCEVVVITPVTGVEIDKTRLEIKVGYNEKLTAGVLPETASYKGITWISSDESIVRVSQSGEVTAVSIGTAVVTASSIYNPSLKAVCTVKVIPVPVEEIKLDKQTVTLYPDEYILINAEVLPSNASDKRVAWKSENTNIATVTAEGLVKAVNIGETKIIATSLYDSSKTAVCVVKVVARPVTKVTFKNVPESILVGQSKALEVTVSPSNATDKTLVWTSSDEKTATVTQDGVVTGKGVGTVTITAAWKNDPSVEAVCTLKVEPVKVTAIKLKQTSISLGIGDEVKLVAEIIPENATNKEIIWSTSDRDIVTVSSDGVVKAVSMGRATITATSKESSSIKATCSVTVTGIEVSQVRINNKPSTLAVGSTHKLTVTINPTNASDKTLEWSSSDTSIATVSSSGVVTAKKVGTVTITVSSKSKPSCKDSCTIKIVEATPSPTPAEIVNEPVVIPGGPGGGGGGVPVASIGGSPTPSATPTVTPTATPTSTPSAGKTPAASPTPAPVVTDTNSLDFFTDIKGHWTAEFFADLLRREIVNGYPDRTLRPNAPITRAEATVMVVKAAGFEVSDSIPLTCTDKDSVPAWAKPYVATAMHKGVVKGYEDGSFRPSNRLTRQETVVLVLRAFGIEEAQDKTLAFADSDKIPAWSRGYIKKAVELGIIKGYSDNTFGPQREITRAEVVTIISKCIQLKGR</sequence>
<dbReference type="PANTHER" id="PTHR23019:SF0">
    <property type="entry name" value="NUCLEAR PORE MEMBRANE GLYCOPROTEIN 210"/>
    <property type="match status" value="1"/>
</dbReference>
<dbReference type="InterPro" id="IPR003343">
    <property type="entry name" value="Big_2"/>
</dbReference>
<dbReference type="eggNOG" id="COG3210">
    <property type="taxonomic scope" value="Bacteria"/>
</dbReference>
<evidence type="ECO:0000256" key="1">
    <source>
        <dbReference type="ARBA" id="ARBA00022737"/>
    </source>
</evidence>
<dbReference type="InterPro" id="IPR045197">
    <property type="entry name" value="NUP210-like"/>
</dbReference>
<dbReference type="STRING" id="203119.Cthe_0056"/>
<proteinExistence type="predicted"/>
<dbReference type="PANTHER" id="PTHR23019">
    <property type="entry name" value="NUCLEAR PORE MEMBRANE GLYCOPROTEIN GP210-RELATED"/>
    <property type="match status" value="1"/>
</dbReference>
<dbReference type="Gene3D" id="2.60.40.1080">
    <property type="match status" value="7"/>
</dbReference>
<evidence type="ECO:0000259" key="3">
    <source>
        <dbReference type="PROSITE" id="PS51272"/>
    </source>
</evidence>